<evidence type="ECO:0000313" key="1">
    <source>
        <dbReference type="EMBL" id="MBB6038197.1"/>
    </source>
</evidence>
<dbReference type="RefSeq" id="WP_184790988.1">
    <property type="nucleotide sequence ID" value="NZ_BONT01000047.1"/>
</dbReference>
<dbReference type="Proteomes" id="UP000548476">
    <property type="component" value="Unassembled WGS sequence"/>
</dbReference>
<dbReference type="EMBL" id="JACHGT010000015">
    <property type="protein sequence ID" value="MBB6038197.1"/>
    <property type="molecule type" value="Genomic_DNA"/>
</dbReference>
<reference evidence="1 2" key="1">
    <citation type="submission" date="2020-08" db="EMBL/GenBank/DDBJ databases">
        <title>Genomic Encyclopedia of Type Strains, Phase IV (KMG-IV): sequencing the most valuable type-strain genomes for metagenomic binning, comparative biology and taxonomic classification.</title>
        <authorList>
            <person name="Goeker M."/>
        </authorList>
    </citation>
    <scope>NUCLEOTIDE SEQUENCE [LARGE SCALE GENOMIC DNA]</scope>
    <source>
        <strain evidence="1 2">YIM 65646</strain>
    </source>
</reference>
<accession>A0A841FXW3</accession>
<protein>
    <recommendedName>
        <fullName evidence="3">Transcriptional regulator</fullName>
    </recommendedName>
</protein>
<dbReference type="AlphaFoldDB" id="A0A841FXW3"/>
<proteinExistence type="predicted"/>
<name>A0A841FXW3_9ACTN</name>
<evidence type="ECO:0008006" key="3">
    <source>
        <dbReference type="Google" id="ProtNLM"/>
    </source>
</evidence>
<sequence length="375" mass="39747">MITTFDVIARIVDGLEIPPELCGLAGRAIGSEVRGAAFPVPTRAQVTSSPESLTSLRIVLDAYDCPADGATRSLGALSTDVSAVVRLRLDSRYEQLGRVLPGLLPELTRAMMAQTGQRRAEAAKLLVQAYRAADAIADKLGLFDLSARIIGLMTWAAAESGDPLAVATAAYVRGEMFFASGDYATGRRVMERAADQLLPEASRGSAAAYGALHMRAAVLAGRGGDAVRAMAHVNEALDVAGGLSEGIYRGTVFGPASVQIHRLTLAVELQDVETALAIAGTWTPPETLPAERRSHFFADAARAFALGDAVPRALEALQQARLTAPEQIRTNTEVLELVGSLVRGRRSMPLTEFAQWLGQVPGQRRSGSSVSEEIT</sequence>
<keyword evidence="2" id="KW-1185">Reference proteome</keyword>
<evidence type="ECO:0000313" key="2">
    <source>
        <dbReference type="Proteomes" id="UP000548476"/>
    </source>
</evidence>
<organism evidence="1 2">
    <name type="scientific">Phytomonospora endophytica</name>
    <dbReference type="NCBI Taxonomy" id="714109"/>
    <lineage>
        <taxon>Bacteria</taxon>
        <taxon>Bacillati</taxon>
        <taxon>Actinomycetota</taxon>
        <taxon>Actinomycetes</taxon>
        <taxon>Micromonosporales</taxon>
        <taxon>Micromonosporaceae</taxon>
        <taxon>Phytomonospora</taxon>
    </lineage>
</organism>
<comment type="caution">
    <text evidence="1">The sequence shown here is derived from an EMBL/GenBank/DDBJ whole genome shotgun (WGS) entry which is preliminary data.</text>
</comment>
<gene>
    <name evidence="1" type="ORF">HNR73_006077</name>
</gene>